<evidence type="ECO:0000256" key="7">
    <source>
        <dbReference type="SAM" id="MobiDB-lite"/>
    </source>
</evidence>
<dbReference type="Proteomes" id="UP000829291">
    <property type="component" value="Chromosome 3"/>
</dbReference>
<keyword evidence="2 9" id="KW-0689">Ribosomal protein</keyword>
<dbReference type="Gene3D" id="3.30.70.1730">
    <property type="match status" value="1"/>
</dbReference>
<accession>A0A6J0BQE2</accession>
<dbReference type="InParanoid" id="A0A6J0BQE2"/>
<dbReference type="GO" id="GO:1990904">
    <property type="term" value="C:ribonucleoprotein complex"/>
    <property type="evidence" value="ECO:0007669"/>
    <property type="project" value="UniProtKB-KW"/>
</dbReference>
<dbReference type="OrthoDB" id="360689at2759"/>
<dbReference type="InterPro" id="IPR043141">
    <property type="entry name" value="Ribosomal_uL10-like_sf"/>
</dbReference>
<evidence type="ECO:0000313" key="9">
    <source>
        <dbReference type="RefSeq" id="XP_015516946.1"/>
    </source>
</evidence>
<evidence type="ECO:0000256" key="4">
    <source>
        <dbReference type="ARBA" id="ARBA00035707"/>
    </source>
</evidence>
<gene>
    <name evidence="9" type="primary">LOC107222197</name>
</gene>
<evidence type="ECO:0000256" key="6">
    <source>
        <dbReference type="ARBA" id="ARBA00038782"/>
    </source>
</evidence>
<organism evidence="9">
    <name type="scientific">Neodiprion lecontei</name>
    <name type="common">Redheaded pine sawfly</name>
    <dbReference type="NCBI Taxonomy" id="441921"/>
    <lineage>
        <taxon>Eukaryota</taxon>
        <taxon>Metazoa</taxon>
        <taxon>Ecdysozoa</taxon>
        <taxon>Arthropoda</taxon>
        <taxon>Hexapoda</taxon>
        <taxon>Insecta</taxon>
        <taxon>Pterygota</taxon>
        <taxon>Neoptera</taxon>
        <taxon>Endopterygota</taxon>
        <taxon>Hymenoptera</taxon>
        <taxon>Tenthredinoidea</taxon>
        <taxon>Diprionidae</taxon>
        <taxon>Diprioninae</taxon>
        <taxon>Neodiprion</taxon>
    </lineage>
</organism>
<evidence type="ECO:0000256" key="3">
    <source>
        <dbReference type="ARBA" id="ARBA00023274"/>
    </source>
</evidence>
<dbReference type="AlphaFoldDB" id="A0A6J0BQE2"/>
<keyword evidence="3" id="KW-0687">Ribonucleoprotein</keyword>
<dbReference type="InterPro" id="IPR047865">
    <property type="entry name" value="Ribosomal_uL10_bac_type"/>
</dbReference>
<dbReference type="CTD" id="124995"/>
<dbReference type="FunCoup" id="A0A6J0BQE2">
    <property type="interactions" value="735"/>
</dbReference>
<keyword evidence="8" id="KW-1185">Reference proteome</keyword>
<dbReference type="SUPFAM" id="SSF160369">
    <property type="entry name" value="Ribosomal protein L10-like"/>
    <property type="match status" value="1"/>
</dbReference>
<evidence type="ECO:0000256" key="1">
    <source>
        <dbReference type="ARBA" id="ARBA00008889"/>
    </source>
</evidence>
<comment type="similarity">
    <text evidence="1">Belongs to the universal ribosomal protein uL10 family.</text>
</comment>
<feature type="region of interest" description="Disordered" evidence="7">
    <location>
        <begin position="236"/>
        <end position="259"/>
    </location>
</feature>
<name>A0A6J0BQE2_NEOLC</name>
<proteinExistence type="inferred from homology"/>
<dbReference type="GeneID" id="107222197"/>
<sequence>MTSILNKAWLLPTRQVIVQPKRFRGKINIQKPREPHYKRATVEKFVEPIYFNARWGKPLSELCANVKNKPSPDEVNKAKEPHPMHRIIAREARNWFENSNMVAFCHMNPFPGEEKFNFAVALKKHNMHFKVYGKPTIALALKDTPFLAVNRLFQSHNLTIFSPGTDIQSLLKLLQKRPELVLMAGIMNGKLMSRNELVNYAAMGDITAVRSRLVQVLQNAGGANLNRQITHHQSTLVSRLKQISTPEETTSESPEENVE</sequence>
<dbReference type="GO" id="GO:0005840">
    <property type="term" value="C:ribosome"/>
    <property type="evidence" value="ECO:0007669"/>
    <property type="project" value="UniProtKB-KW"/>
</dbReference>
<dbReference type="PANTHER" id="PTHR11560">
    <property type="entry name" value="39S RIBOSOMAL PROTEIN L10, MITOCHONDRIAL"/>
    <property type="match status" value="1"/>
</dbReference>
<dbReference type="KEGG" id="nlo:107222197"/>
<evidence type="ECO:0000256" key="2">
    <source>
        <dbReference type="ARBA" id="ARBA00022980"/>
    </source>
</evidence>
<protein>
    <recommendedName>
        <fullName evidence="4">Large ribosomal subunit protein uL10m</fullName>
    </recommendedName>
    <alternativeName>
        <fullName evidence="5">39S ribosomal protein L10, mitochondrial</fullName>
    </alternativeName>
</protein>
<feature type="compositionally biased region" description="Acidic residues" evidence="7">
    <location>
        <begin position="249"/>
        <end position="259"/>
    </location>
</feature>
<reference evidence="9" key="1">
    <citation type="submission" date="2025-08" db="UniProtKB">
        <authorList>
            <consortium name="RefSeq"/>
        </authorList>
    </citation>
    <scope>IDENTIFICATION</scope>
    <source>
        <tissue evidence="9">Thorax and Abdomen</tissue>
    </source>
</reference>
<evidence type="ECO:0000313" key="8">
    <source>
        <dbReference type="Proteomes" id="UP000829291"/>
    </source>
</evidence>
<dbReference type="FunFam" id="3.30.70.1730:FF:000012">
    <property type="entry name" value="Mitochondrial Ribosomal Protein, Large"/>
    <property type="match status" value="1"/>
</dbReference>
<evidence type="ECO:0000256" key="5">
    <source>
        <dbReference type="ARBA" id="ARBA00035716"/>
    </source>
</evidence>
<comment type="subunit">
    <text evidence="6">Component of the mitochondrial ribosome large subunit (39S) which comprises a 16S rRNA and about 50 distinct proteins.</text>
</comment>
<dbReference type="RefSeq" id="XP_015516946.1">
    <property type="nucleotide sequence ID" value="XM_015661460.2"/>
</dbReference>